<proteinExistence type="predicted"/>
<protein>
    <submittedName>
        <fullName evidence="1">Uncharacterized protein</fullName>
    </submittedName>
</protein>
<dbReference type="EMBL" id="CM047900">
    <property type="protein sequence ID" value="KAJ0098838.1"/>
    <property type="molecule type" value="Genomic_DNA"/>
</dbReference>
<sequence length="454" mass="51037">MGNPHVLVIPFPAQGHVIPLMELSQCLVKHGIRITFVNTDDKHKQVTDALAMKDGVGNQIHLVSVPLGLESPEISGQLTEKLVEVVSWLMPRKVGELIEKINASDGDKITCILADPILKWAMEIAVEKRIKPAAFYCASATQMVLRSGIEKLIDDGIIDEDGTPKKEMFQLSPTMPVTITAHIAFIRLGKKKMQKLLFQNLVRNNRSSELAEWVLCNSTYDLEPATFKFDPKVLPIGPLLASNRLGDTAGSFWQEDLTCLKWLDQQQPQSVIYVAFGSTTLLDRTQFQELAMALELSNRPFLLVVRPDITDKINDAYQKGFQDRIATRGHIVSWAPQQKVLAHPSIACFISHCGWNSTMEGISNGVPFLCWPYFGDQMHNENYICNIWRIGLGLSKDESGIITREEIKTKLEELLDNSKYQANVLDLKERVLNSIKEGGSSYNNFKNFVEWLKA</sequence>
<comment type="caution">
    <text evidence="1">The sequence shown here is derived from an EMBL/GenBank/DDBJ whole genome shotgun (WGS) entry which is preliminary data.</text>
</comment>
<name>A0ACC1BIT3_9ROSI</name>
<evidence type="ECO:0000313" key="2">
    <source>
        <dbReference type="Proteomes" id="UP001164250"/>
    </source>
</evidence>
<evidence type="ECO:0000313" key="1">
    <source>
        <dbReference type="EMBL" id="KAJ0098838.1"/>
    </source>
</evidence>
<accession>A0ACC1BIT3</accession>
<organism evidence="1 2">
    <name type="scientific">Pistacia atlantica</name>
    <dbReference type="NCBI Taxonomy" id="434234"/>
    <lineage>
        <taxon>Eukaryota</taxon>
        <taxon>Viridiplantae</taxon>
        <taxon>Streptophyta</taxon>
        <taxon>Embryophyta</taxon>
        <taxon>Tracheophyta</taxon>
        <taxon>Spermatophyta</taxon>
        <taxon>Magnoliopsida</taxon>
        <taxon>eudicotyledons</taxon>
        <taxon>Gunneridae</taxon>
        <taxon>Pentapetalae</taxon>
        <taxon>rosids</taxon>
        <taxon>malvids</taxon>
        <taxon>Sapindales</taxon>
        <taxon>Anacardiaceae</taxon>
        <taxon>Pistacia</taxon>
    </lineage>
</organism>
<gene>
    <name evidence="1" type="ORF">Patl1_21711</name>
</gene>
<keyword evidence="2" id="KW-1185">Reference proteome</keyword>
<reference evidence="2" key="1">
    <citation type="journal article" date="2023" name="G3 (Bethesda)">
        <title>Genome assembly and association tests identify interacting loci associated with vigor, precocity, and sex in interspecific pistachio rootstocks.</title>
        <authorList>
            <person name="Palmer W."/>
            <person name="Jacygrad E."/>
            <person name="Sagayaradj S."/>
            <person name="Cavanaugh K."/>
            <person name="Han R."/>
            <person name="Bertier L."/>
            <person name="Beede B."/>
            <person name="Kafkas S."/>
            <person name="Golino D."/>
            <person name="Preece J."/>
            <person name="Michelmore R."/>
        </authorList>
    </citation>
    <scope>NUCLEOTIDE SEQUENCE [LARGE SCALE GENOMIC DNA]</scope>
</reference>
<dbReference type="Proteomes" id="UP001164250">
    <property type="component" value="Chromosome 4"/>
</dbReference>